<keyword evidence="4" id="KW-1015">Disulfide bond</keyword>
<evidence type="ECO:0000259" key="8">
    <source>
        <dbReference type="PROSITE" id="PS51767"/>
    </source>
</evidence>
<dbReference type="PANTHER" id="PTHR47966:SF51">
    <property type="entry name" value="BETA-SITE APP-CLEAVING ENZYME, ISOFORM A-RELATED"/>
    <property type="match status" value="1"/>
</dbReference>
<evidence type="ECO:0000313" key="10">
    <source>
        <dbReference type="Proteomes" id="UP000663841"/>
    </source>
</evidence>
<feature type="active site" evidence="3">
    <location>
        <position position="113"/>
    </location>
</feature>
<dbReference type="GO" id="GO:0006508">
    <property type="term" value="P:proteolysis"/>
    <property type="evidence" value="ECO:0007669"/>
    <property type="project" value="UniProtKB-KW"/>
</dbReference>
<dbReference type="SUPFAM" id="SSF50630">
    <property type="entry name" value="Acid proteases"/>
    <property type="match status" value="1"/>
</dbReference>
<dbReference type="EMBL" id="CAJMWW010000649">
    <property type="protein sequence ID" value="CAE6479415.1"/>
    <property type="molecule type" value="Genomic_DNA"/>
</dbReference>
<dbReference type="PROSITE" id="PS51767">
    <property type="entry name" value="PEPTIDASE_A1"/>
    <property type="match status" value="1"/>
</dbReference>
<feature type="disulfide bond" evidence="4">
    <location>
        <begin position="126"/>
        <end position="131"/>
    </location>
</feature>
<dbReference type="OrthoDB" id="3251585at2759"/>
<feature type="disulfide bond" evidence="4">
    <location>
        <begin position="320"/>
        <end position="364"/>
    </location>
</feature>
<dbReference type="GO" id="GO:0004190">
    <property type="term" value="F:aspartic-type endopeptidase activity"/>
    <property type="evidence" value="ECO:0007669"/>
    <property type="project" value="UniProtKB-KW"/>
</dbReference>
<dbReference type="Pfam" id="PF00026">
    <property type="entry name" value="Asp"/>
    <property type="match status" value="1"/>
</dbReference>
<evidence type="ECO:0000256" key="1">
    <source>
        <dbReference type="ARBA" id="ARBA00007447"/>
    </source>
</evidence>
<evidence type="ECO:0000256" key="4">
    <source>
        <dbReference type="PIRSR" id="PIRSR601461-2"/>
    </source>
</evidence>
<keyword evidence="5" id="KW-0378">Hydrolase</keyword>
<evidence type="ECO:0000256" key="6">
    <source>
        <dbReference type="SAM" id="MobiDB-lite"/>
    </source>
</evidence>
<name>A0A8H3CG10_9AGAM</name>
<evidence type="ECO:0000256" key="5">
    <source>
        <dbReference type="RuleBase" id="RU000454"/>
    </source>
</evidence>
<dbReference type="PRINTS" id="PR00792">
    <property type="entry name" value="PEPSIN"/>
</dbReference>
<keyword evidence="2 5" id="KW-0064">Aspartyl protease</keyword>
<dbReference type="PROSITE" id="PS00141">
    <property type="entry name" value="ASP_PROTEASE"/>
    <property type="match status" value="1"/>
</dbReference>
<keyword evidence="7" id="KW-0732">Signal</keyword>
<dbReference type="InterPro" id="IPR021109">
    <property type="entry name" value="Peptidase_aspartic_dom_sf"/>
</dbReference>
<proteinExistence type="inferred from homology"/>
<dbReference type="InterPro" id="IPR001969">
    <property type="entry name" value="Aspartic_peptidase_AS"/>
</dbReference>
<accession>A0A8H3CG10</accession>
<keyword evidence="5" id="KW-0645">Protease</keyword>
<comment type="caution">
    <text evidence="9">The sequence shown here is derived from an EMBL/GenBank/DDBJ whole genome shotgun (WGS) entry which is preliminary data.</text>
</comment>
<dbReference type="PANTHER" id="PTHR47966">
    <property type="entry name" value="BETA-SITE APP-CLEAVING ENZYME, ISOFORM A-RELATED"/>
    <property type="match status" value="1"/>
</dbReference>
<gene>
    <name evidence="9" type="ORF">RDB_LOCUS202647</name>
</gene>
<protein>
    <recommendedName>
        <fullName evidence="8">Peptidase A1 domain-containing protein</fullName>
    </recommendedName>
</protein>
<reference evidence="9" key="1">
    <citation type="submission" date="2021-01" db="EMBL/GenBank/DDBJ databases">
        <authorList>
            <person name="Kaushik A."/>
        </authorList>
    </citation>
    <scope>NUCLEOTIDE SEQUENCE</scope>
    <source>
        <strain evidence="9">AG3-T5</strain>
    </source>
</reference>
<feature type="signal peptide" evidence="7">
    <location>
        <begin position="1"/>
        <end position="18"/>
    </location>
</feature>
<evidence type="ECO:0000256" key="2">
    <source>
        <dbReference type="ARBA" id="ARBA00022750"/>
    </source>
</evidence>
<dbReference type="InterPro" id="IPR034164">
    <property type="entry name" value="Pepsin-like_dom"/>
</dbReference>
<feature type="active site" evidence="3">
    <location>
        <position position="289"/>
    </location>
</feature>
<dbReference type="InterPro" id="IPR033121">
    <property type="entry name" value="PEPTIDASE_A1"/>
</dbReference>
<dbReference type="Proteomes" id="UP000663841">
    <property type="component" value="Unassembled WGS sequence"/>
</dbReference>
<dbReference type="CDD" id="cd05471">
    <property type="entry name" value="pepsin_like"/>
    <property type="match status" value="1"/>
</dbReference>
<dbReference type="FunFam" id="2.40.70.10:FF:000008">
    <property type="entry name" value="Cathepsin D"/>
    <property type="match status" value="1"/>
</dbReference>
<evidence type="ECO:0000313" key="9">
    <source>
        <dbReference type="EMBL" id="CAE6479415.1"/>
    </source>
</evidence>
<feature type="chain" id="PRO_5034211416" description="Peptidase A1 domain-containing protein" evidence="7">
    <location>
        <begin position="19"/>
        <end position="405"/>
    </location>
</feature>
<evidence type="ECO:0000256" key="3">
    <source>
        <dbReference type="PIRSR" id="PIRSR601461-1"/>
    </source>
</evidence>
<dbReference type="InterPro" id="IPR001461">
    <property type="entry name" value="Aspartic_peptidase_A1"/>
</dbReference>
<dbReference type="AlphaFoldDB" id="A0A8H3CG10"/>
<dbReference type="Gene3D" id="2.40.70.10">
    <property type="entry name" value="Acid Proteases"/>
    <property type="match status" value="2"/>
</dbReference>
<evidence type="ECO:0000256" key="7">
    <source>
        <dbReference type="SAM" id="SignalP"/>
    </source>
</evidence>
<comment type="similarity">
    <text evidence="1 5">Belongs to the peptidase A1 family.</text>
</comment>
<feature type="domain" description="Peptidase A1" evidence="8">
    <location>
        <begin position="95"/>
        <end position="402"/>
    </location>
</feature>
<feature type="region of interest" description="Disordered" evidence="6">
    <location>
        <begin position="132"/>
        <end position="152"/>
    </location>
</feature>
<sequence>MLPFITLSALVAANSVFGALPNSEGISIQLQKRGSGLARDGVIVPEALARQIYRGAKRYSTSIDATGQLKRSNSVFKRKSVRLKKVESEASEAVWVGEIQIGTPPQRFHVEFDTGSSDLWVFLSTCVAEGCSSDNKYDASRSSSSKRRKRKFQTGYVDNTEVSGPVYADTVTVAGLSAEGQLFSPINQTNGMEDYGTDGLMGLAFKSISQLKAPTFIDTLFSQGKISKPIFSMRLASGTGSELYIGGSNPSKYTGQITYVPLESQTYWVVKGSVSANGQEGFNGKMIIDSGTQIIFGPQKSVERLWSKVPGSAPCPDVDCGGPGYFTFPCNIAPRVDLKFNGRKFPIAADHFKLGILPSNHAVCVGAIVVSETPENAWLVGGSFLSSIYTVFDASESRVGFATLA</sequence>
<organism evidence="9 10">
    <name type="scientific">Rhizoctonia solani</name>
    <dbReference type="NCBI Taxonomy" id="456999"/>
    <lineage>
        <taxon>Eukaryota</taxon>
        <taxon>Fungi</taxon>
        <taxon>Dikarya</taxon>
        <taxon>Basidiomycota</taxon>
        <taxon>Agaricomycotina</taxon>
        <taxon>Agaricomycetes</taxon>
        <taxon>Cantharellales</taxon>
        <taxon>Ceratobasidiaceae</taxon>
        <taxon>Rhizoctonia</taxon>
    </lineage>
</organism>